<evidence type="ECO:0000259" key="2">
    <source>
        <dbReference type="Pfam" id="PF04909"/>
    </source>
</evidence>
<dbReference type="Gene3D" id="3.20.20.140">
    <property type="entry name" value="Metal-dependent hydrolases"/>
    <property type="match status" value="1"/>
</dbReference>
<dbReference type="RefSeq" id="WP_124179091.1">
    <property type="nucleotide sequence ID" value="NZ_REFY01000005.1"/>
</dbReference>
<keyword evidence="3" id="KW-0378">Hydrolase</keyword>
<dbReference type="Proteomes" id="UP000273828">
    <property type="component" value="Unassembled WGS sequence"/>
</dbReference>
<dbReference type="InterPro" id="IPR032466">
    <property type="entry name" value="Metal_Hydrolase"/>
</dbReference>
<accession>A0A3N6NVL4</accession>
<keyword evidence="1" id="KW-0456">Lyase</keyword>
<dbReference type="GO" id="GO:0016831">
    <property type="term" value="F:carboxy-lyase activity"/>
    <property type="evidence" value="ECO:0007669"/>
    <property type="project" value="InterPro"/>
</dbReference>
<dbReference type="GO" id="GO:0016787">
    <property type="term" value="F:hydrolase activity"/>
    <property type="evidence" value="ECO:0007669"/>
    <property type="project" value="UniProtKB-KW"/>
</dbReference>
<reference evidence="3 4" key="1">
    <citation type="submission" date="2018-10" db="EMBL/GenBank/DDBJ databases">
        <title>Natrarchaeobius chitinivorans gen. nov., sp. nov., and Natrarchaeobius haloalkaliphilus sp. nov., alkaliphilic, chitin-utilizing haloarchaea from hypersaline alkaline lakes.</title>
        <authorList>
            <person name="Sorokin D.Y."/>
            <person name="Elcheninov A.G."/>
            <person name="Kostrikina N.A."/>
            <person name="Bale N.J."/>
            <person name="Sinninghe Damste J.S."/>
            <person name="Khijniak T.V."/>
            <person name="Kublanov I.V."/>
            <person name="Toshchakov S.V."/>
        </authorList>
    </citation>
    <scope>NUCLEOTIDE SEQUENCE [LARGE SCALE GENOMIC DNA]</scope>
    <source>
        <strain evidence="3 4">AArcht-Sl</strain>
    </source>
</reference>
<dbReference type="AlphaFoldDB" id="A0A3N6NVL4"/>
<dbReference type="SUPFAM" id="SSF51556">
    <property type="entry name" value="Metallo-dependent hydrolases"/>
    <property type="match status" value="1"/>
</dbReference>
<evidence type="ECO:0000313" key="3">
    <source>
        <dbReference type="EMBL" id="RQG87892.1"/>
    </source>
</evidence>
<proteinExistence type="predicted"/>
<gene>
    <name evidence="3" type="ORF">EA462_13600</name>
</gene>
<evidence type="ECO:0000256" key="1">
    <source>
        <dbReference type="ARBA" id="ARBA00023239"/>
    </source>
</evidence>
<dbReference type="GO" id="GO:0005737">
    <property type="term" value="C:cytoplasm"/>
    <property type="evidence" value="ECO:0007669"/>
    <property type="project" value="TreeGrafter"/>
</dbReference>
<feature type="domain" description="Amidohydrolase-related" evidence="2">
    <location>
        <begin position="37"/>
        <end position="308"/>
    </location>
</feature>
<dbReference type="OrthoDB" id="34429at2157"/>
<protein>
    <submittedName>
        <fullName evidence="3">Amidohydrolase</fullName>
    </submittedName>
</protein>
<comment type="caution">
    <text evidence="3">The sequence shown here is derived from an EMBL/GenBank/DDBJ whole genome shotgun (WGS) entry which is preliminary data.</text>
</comment>
<evidence type="ECO:0000313" key="4">
    <source>
        <dbReference type="Proteomes" id="UP000273828"/>
    </source>
</evidence>
<name>A0A3N6NVL4_9EURY</name>
<dbReference type="EMBL" id="REFY01000005">
    <property type="protein sequence ID" value="RQG87892.1"/>
    <property type="molecule type" value="Genomic_DNA"/>
</dbReference>
<organism evidence="3 4">
    <name type="scientific">Natrarchaeobius halalkaliphilus</name>
    <dbReference type="NCBI Taxonomy" id="1679091"/>
    <lineage>
        <taxon>Archaea</taxon>
        <taxon>Methanobacteriati</taxon>
        <taxon>Methanobacteriota</taxon>
        <taxon>Stenosarchaea group</taxon>
        <taxon>Halobacteria</taxon>
        <taxon>Halobacteriales</taxon>
        <taxon>Natrialbaceae</taxon>
        <taxon>Natrarchaeobius</taxon>
    </lineage>
</organism>
<dbReference type="Pfam" id="PF04909">
    <property type="entry name" value="Amidohydro_2"/>
    <property type="match status" value="1"/>
</dbReference>
<dbReference type="PANTHER" id="PTHR21240:SF28">
    <property type="entry name" value="ISO-OROTATE DECARBOXYLASE (EUROFUNG)"/>
    <property type="match status" value="1"/>
</dbReference>
<keyword evidence="4" id="KW-1185">Reference proteome</keyword>
<dbReference type="PANTHER" id="PTHR21240">
    <property type="entry name" value="2-AMINO-3-CARBOXYLMUCONATE-6-SEMIALDEHYDE DECARBOXYLASE"/>
    <property type="match status" value="1"/>
</dbReference>
<dbReference type="InterPro" id="IPR006680">
    <property type="entry name" value="Amidohydro-rel"/>
</dbReference>
<dbReference type="GO" id="GO:0019748">
    <property type="term" value="P:secondary metabolic process"/>
    <property type="evidence" value="ECO:0007669"/>
    <property type="project" value="TreeGrafter"/>
</dbReference>
<sequence length="322" mass="36512">MVQRIDAFGHITPPEFYDEMSDVHSTPALHNLYFEPIWNVDRRLEDMDDHGIDKQVLTLANPPIWRGIDPDDALPLTRLANDLVREVADDHPDRFIPVATIPFATEEYVEEFERCLTDLDMHGVQIFSNVDGRPVDSPGHMALYETAANAGVPVWIHPQLHEWYDWLSEYEIHRTIGWPFDTTAAMARMVFGGAFEQNPDLDVIVHHLGGMVPFFIGRITTFFEARVNNPDMYPEFEAPDFSTTVREQFQNFYGDTVIGGEVPPFECGRSFFGDDGVVFATDYPFGPEGGRRFMKQAVDVVDSVEDDDAYEAISSGNVQSLL</sequence>
<dbReference type="InterPro" id="IPR032465">
    <property type="entry name" value="ACMSD"/>
</dbReference>